<dbReference type="EMBL" id="JAINUG010000173">
    <property type="protein sequence ID" value="KAJ8390127.1"/>
    <property type="molecule type" value="Genomic_DNA"/>
</dbReference>
<accession>A0AAD7RTU1</accession>
<comment type="caution">
    <text evidence="2">The sequence shown here is derived from an EMBL/GenBank/DDBJ whole genome shotgun (WGS) entry which is preliminary data.</text>
</comment>
<dbReference type="SUPFAM" id="SSF56672">
    <property type="entry name" value="DNA/RNA polymerases"/>
    <property type="match status" value="1"/>
</dbReference>
<dbReference type="Proteomes" id="UP001221898">
    <property type="component" value="Unassembled WGS sequence"/>
</dbReference>
<reference evidence="2" key="1">
    <citation type="journal article" date="2023" name="Science">
        <title>Genome structures resolve the early diversification of teleost fishes.</title>
        <authorList>
            <person name="Parey E."/>
            <person name="Louis A."/>
            <person name="Montfort J."/>
            <person name="Bouchez O."/>
            <person name="Roques C."/>
            <person name="Iampietro C."/>
            <person name="Lluch J."/>
            <person name="Castinel A."/>
            <person name="Donnadieu C."/>
            <person name="Desvignes T."/>
            <person name="Floi Bucao C."/>
            <person name="Jouanno E."/>
            <person name="Wen M."/>
            <person name="Mejri S."/>
            <person name="Dirks R."/>
            <person name="Jansen H."/>
            <person name="Henkel C."/>
            <person name="Chen W.J."/>
            <person name="Zahm M."/>
            <person name="Cabau C."/>
            <person name="Klopp C."/>
            <person name="Thompson A.W."/>
            <person name="Robinson-Rechavi M."/>
            <person name="Braasch I."/>
            <person name="Lecointre G."/>
            <person name="Bobe J."/>
            <person name="Postlethwait J.H."/>
            <person name="Berthelot C."/>
            <person name="Roest Crollius H."/>
            <person name="Guiguen Y."/>
        </authorList>
    </citation>
    <scope>NUCLEOTIDE SEQUENCE</scope>
    <source>
        <strain evidence="2">NC1722</strain>
    </source>
</reference>
<gene>
    <name evidence="2" type="ORF">AAFF_G00110010</name>
</gene>
<dbReference type="InterPro" id="IPR000477">
    <property type="entry name" value="RT_dom"/>
</dbReference>
<name>A0AAD7RTU1_9TELE</name>
<dbReference type="Pfam" id="PF00078">
    <property type="entry name" value="RVT_1"/>
    <property type="match status" value="1"/>
</dbReference>
<evidence type="ECO:0000313" key="3">
    <source>
        <dbReference type="Proteomes" id="UP001221898"/>
    </source>
</evidence>
<proteinExistence type="predicted"/>
<dbReference type="AlphaFoldDB" id="A0AAD7RTU1"/>
<keyword evidence="3" id="KW-1185">Reference proteome</keyword>
<evidence type="ECO:0000259" key="1">
    <source>
        <dbReference type="PROSITE" id="PS50878"/>
    </source>
</evidence>
<evidence type="ECO:0000313" key="2">
    <source>
        <dbReference type="EMBL" id="KAJ8390127.1"/>
    </source>
</evidence>
<organism evidence="2 3">
    <name type="scientific">Aldrovandia affinis</name>
    <dbReference type="NCBI Taxonomy" id="143900"/>
    <lineage>
        <taxon>Eukaryota</taxon>
        <taxon>Metazoa</taxon>
        <taxon>Chordata</taxon>
        <taxon>Craniata</taxon>
        <taxon>Vertebrata</taxon>
        <taxon>Euteleostomi</taxon>
        <taxon>Actinopterygii</taxon>
        <taxon>Neopterygii</taxon>
        <taxon>Teleostei</taxon>
        <taxon>Notacanthiformes</taxon>
        <taxon>Halosauridae</taxon>
        <taxon>Aldrovandia</taxon>
    </lineage>
</organism>
<dbReference type="PROSITE" id="PS50878">
    <property type="entry name" value="RT_POL"/>
    <property type="match status" value="1"/>
</dbReference>
<feature type="domain" description="Reverse transcriptase" evidence="1">
    <location>
        <begin position="1"/>
        <end position="269"/>
    </location>
</feature>
<sequence>MRWMPYSAPSLRMALPSYSLVTSTCHWRPLRPLHSSPCFSPSTSPWLNPHPPTRPNDLLDPNQSGFRAGHSTETALLAVTEALHGAKSQSLSSALLLLDLSAAFDTMDHQILLSSLVEMGISGSALTWFKSYLADRSYQVAWRGSLSSPHTLSTGVPQGSVLGPVLFSLYTKSLGSVISAHGFFYHCYADDTQLFLSFSPSDTQVPAQISACLADISAWMSTHHLKLNLGKTELLFLPAKGSPMIDASITVEGSIVSPSQSARSLGVTLDNQLCFSSHIAAGGSDHSSPKRPLNSWSRPW</sequence>
<protein>
    <recommendedName>
        <fullName evidence="1">Reverse transcriptase domain-containing protein</fullName>
    </recommendedName>
</protein>
<dbReference type="PANTHER" id="PTHR33332">
    <property type="entry name" value="REVERSE TRANSCRIPTASE DOMAIN-CONTAINING PROTEIN"/>
    <property type="match status" value="1"/>
</dbReference>
<dbReference type="InterPro" id="IPR043502">
    <property type="entry name" value="DNA/RNA_pol_sf"/>
</dbReference>